<reference evidence="2 3" key="1">
    <citation type="journal article" date="2024" name="G3 (Bethesda)">
        <title>Genome assembly of Hibiscus sabdariffa L. provides insights into metabolisms of medicinal natural products.</title>
        <authorList>
            <person name="Kim T."/>
        </authorList>
    </citation>
    <scope>NUCLEOTIDE SEQUENCE [LARGE SCALE GENOMIC DNA]</scope>
    <source>
        <strain evidence="2">TK-2024</strain>
        <tissue evidence="2">Old leaves</tissue>
    </source>
</reference>
<dbReference type="Gene3D" id="3.80.10.10">
    <property type="entry name" value="Ribonuclease Inhibitor"/>
    <property type="match status" value="1"/>
</dbReference>
<proteinExistence type="predicted"/>
<dbReference type="PANTHER" id="PTHR48009">
    <property type="entry name" value="LEUCINE-RICH REPEAT (LRR) FAMILY PROTEIN"/>
    <property type="match status" value="1"/>
</dbReference>
<dbReference type="EMBL" id="JBBPBN010000125">
    <property type="protein sequence ID" value="KAK8976957.1"/>
    <property type="molecule type" value="Genomic_DNA"/>
</dbReference>
<sequence>MTTMGFVRNGQLPSPSPSPSPSPFIILSGDLCKPPGIQLLLPQAKRYLHLHLLSFFPHSRQQVTSCKDDDEKRRMPVGPLAVLLLSTPALCCCLSYNASFRSDLSDNQLNGSIPESFSDLPSLQILSLQNNFLTGPVPTNLWQNLHFNTSAILMLDLRNNSFSSIEGNLNPPVNVILSDMVEVVIEKLSFTANLK</sequence>
<name>A0ABR2NLA9_9ROSI</name>
<dbReference type="InterPro" id="IPR053213">
    <property type="entry name" value="RLP29"/>
</dbReference>
<evidence type="ECO:0000313" key="3">
    <source>
        <dbReference type="Proteomes" id="UP001396334"/>
    </source>
</evidence>
<comment type="caution">
    <text evidence="2">The sequence shown here is derived from an EMBL/GenBank/DDBJ whole genome shotgun (WGS) entry which is preliminary data.</text>
</comment>
<dbReference type="SUPFAM" id="SSF52058">
    <property type="entry name" value="L domain-like"/>
    <property type="match status" value="1"/>
</dbReference>
<dbReference type="PANTHER" id="PTHR48009:SF4">
    <property type="entry name" value="LEUCINE-RICH REPEAT (LRR) FAMILY PROTEIN"/>
    <property type="match status" value="1"/>
</dbReference>
<feature type="region of interest" description="Disordered" evidence="1">
    <location>
        <begin position="1"/>
        <end position="20"/>
    </location>
</feature>
<evidence type="ECO:0000256" key="1">
    <source>
        <dbReference type="SAM" id="MobiDB-lite"/>
    </source>
</evidence>
<dbReference type="InterPro" id="IPR032675">
    <property type="entry name" value="LRR_dom_sf"/>
</dbReference>
<gene>
    <name evidence="2" type="ORF">V6N11_019631</name>
</gene>
<protein>
    <submittedName>
        <fullName evidence="2">Uncharacterized protein</fullName>
    </submittedName>
</protein>
<dbReference type="Pfam" id="PF00560">
    <property type="entry name" value="LRR_1"/>
    <property type="match status" value="2"/>
</dbReference>
<dbReference type="Proteomes" id="UP001396334">
    <property type="component" value="Unassembled WGS sequence"/>
</dbReference>
<dbReference type="InterPro" id="IPR001611">
    <property type="entry name" value="Leu-rich_rpt"/>
</dbReference>
<evidence type="ECO:0000313" key="2">
    <source>
        <dbReference type="EMBL" id="KAK8976957.1"/>
    </source>
</evidence>
<keyword evidence="3" id="KW-1185">Reference proteome</keyword>
<organism evidence="2 3">
    <name type="scientific">Hibiscus sabdariffa</name>
    <name type="common">roselle</name>
    <dbReference type="NCBI Taxonomy" id="183260"/>
    <lineage>
        <taxon>Eukaryota</taxon>
        <taxon>Viridiplantae</taxon>
        <taxon>Streptophyta</taxon>
        <taxon>Embryophyta</taxon>
        <taxon>Tracheophyta</taxon>
        <taxon>Spermatophyta</taxon>
        <taxon>Magnoliopsida</taxon>
        <taxon>eudicotyledons</taxon>
        <taxon>Gunneridae</taxon>
        <taxon>Pentapetalae</taxon>
        <taxon>rosids</taxon>
        <taxon>malvids</taxon>
        <taxon>Malvales</taxon>
        <taxon>Malvaceae</taxon>
        <taxon>Malvoideae</taxon>
        <taxon>Hibiscus</taxon>
    </lineage>
</organism>
<accession>A0ABR2NLA9</accession>